<gene>
    <name evidence="4" type="ordered locus">KNP414_06557</name>
</gene>
<dbReference type="PANTHER" id="PTHR13903">
    <property type="entry name" value="PIRIN-RELATED"/>
    <property type="match status" value="1"/>
</dbReference>
<dbReference type="PATRIC" id="fig|1036673.3.peg.6112"/>
<dbReference type="EMBL" id="CP002869">
    <property type="protein sequence ID" value="AEI45078.1"/>
    <property type="molecule type" value="Genomic_DNA"/>
</dbReference>
<evidence type="ECO:0000256" key="1">
    <source>
        <dbReference type="ARBA" id="ARBA00008416"/>
    </source>
</evidence>
<dbReference type="Gene3D" id="2.60.120.10">
    <property type="entry name" value="Jelly Rolls"/>
    <property type="match status" value="1"/>
</dbReference>
<dbReference type="AlphaFoldDB" id="F8F753"/>
<evidence type="ECO:0000256" key="2">
    <source>
        <dbReference type="RuleBase" id="RU003457"/>
    </source>
</evidence>
<dbReference type="InterPro" id="IPR012093">
    <property type="entry name" value="Pirin"/>
</dbReference>
<feature type="domain" description="Pirin N-terminal" evidence="3">
    <location>
        <begin position="56"/>
        <end position="118"/>
    </location>
</feature>
<reference evidence="5" key="1">
    <citation type="submission" date="2011-06" db="EMBL/GenBank/DDBJ databases">
        <title>Complete genome sequence of Paenibacillus mucilaginosus KNP414.</title>
        <authorList>
            <person name="Wang J."/>
            <person name="Hu S."/>
            <person name="Hu X."/>
            <person name="Zhang B."/>
            <person name="Dong D."/>
            <person name="Zhang S."/>
            <person name="Zhao K."/>
            <person name="Wu D."/>
        </authorList>
    </citation>
    <scope>NUCLEOTIDE SEQUENCE [LARGE SCALE GENOMIC DNA]</scope>
    <source>
        <strain evidence="5">KNP414</strain>
    </source>
</reference>
<sequence length="258" mass="28086">MQILIYPPSMQGTGSFDGGSITEQKPIGFSGEGSVVKRVGPLFYWAWARAEEEGYIPLHPHQGFEIMTYVLQGRAEHGDTLGTRSTVGAGGAQIMQTGSGVSHEERFIGPDMEAFQIWFEPAIRQALLRQPTYAQVEHGEFPAEQAEGCTRKTVIGEGSPVRLVTDALMWDVELEPGRLLRHPLPAGRTLTALAVRGGGSLHAADAPEKAGSFREKDFVLLHSHKDAEAVVTADAGGRLRLLLIEVPSSVDYPLYPKR</sequence>
<evidence type="ECO:0000313" key="4">
    <source>
        <dbReference type="EMBL" id="AEI45078.1"/>
    </source>
</evidence>
<dbReference type="PANTHER" id="PTHR13903:SF8">
    <property type="entry name" value="PIRIN"/>
    <property type="match status" value="1"/>
</dbReference>
<protein>
    <recommendedName>
        <fullName evidence="3">Pirin N-terminal domain-containing protein</fullName>
    </recommendedName>
</protein>
<dbReference type="Proteomes" id="UP000006620">
    <property type="component" value="Chromosome"/>
</dbReference>
<dbReference type="SUPFAM" id="SSF51182">
    <property type="entry name" value="RmlC-like cupins"/>
    <property type="match status" value="1"/>
</dbReference>
<dbReference type="InterPro" id="IPR014710">
    <property type="entry name" value="RmlC-like_jellyroll"/>
</dbReference>
<dbReference type="InterPro" id="IPR011051">
    <property type="entry name" value="RmlC_Cupin_sf"/>
</dbReference>
<proteinExistence type="inferred from homology"/>
<evidence type="ECO:0000313" key="5">
    <source>
        <dbReference type="Proteomes" id="UP000006620"/>
    </source>
</evidence>
<organism evidence="4 5">
    <name type="scientific">Paenibacillus mucilaginosus (strain KNP414)</name>
    <dbReference type="NCBI Taxonomy" id="1036673"/>
    <lineage>
        <taxon>Bacteria</taxon>
        <taxon>Bacillati</taxon>
        <taxon>Bacillota</taxon>
        <taxon>Bacilli</taxon>
        <taxon>Bacillales</taxon>
        <taxon>Paenibacillaceae</taxon>
        <taxon>Paenibacillus</taxon>
    </lineage>
</organism>
<dbReference type="RefSeq" id="WP_013920222.1">
    <property type="nucleotide sequence ID" value="NC_015690.1"/>
</dbReference>
<evidence type="ECO:0000259" key="3">
    <source>
        <dbReference type="Pfam" id="PF02678"/>
    </source>
</evidence>
<dbReference type="Pfam" id="PF02678">
    <property type="entry name" value="Pirin"/>
    <property type="match status" value="1"/>
</dbReference>
<name>F8F753_PAEMK</name>
<dbReference type="KEGG" id="pms:KNP414_06557"/>
<dbReference type="HOGENOM" id="CLU_1077066_0_0_9"/>
<dbReference type="InterPro" id="IPR003829">
    <property type="entry name" value="Pirin_N_dom"/>
</dbReference>
<reference evidence="4 5" key="2">
    <citation type="journal article" date="2013" name="Genome Announc.">
        <title>Genome Sequence of Growth-Improving Paenibacillus mucilaginosus Strain KNP414.</title>
        <authorList>
            <person name="Lu J.J."/>
            <person name="Wang J.F."/>
            <person name="Hu X.F."/>
        </authorList>
    </citation>
    <scope>NUCLEOTIDE SEQUENCE [LARGE SCALE GENOMIC DNA]</scope>
    <source>
        <strain evidence="4 5">KNP414</strain>
    </source>
</reference>
<accession>F8F753</accession>
<comment type="similarity">
    <text evidence="1 2">Belongs to the pirin family.</text>
</comment>